<keyword evidence="1" id="KW-1133">Transmembrane helix</keyword>
<keyword evidence="1" id="KW-0812">Transmembrane</keyword>
<keyword evidence="1" id="KW-0472">Membrane</keyword>
<feature type="transmembrane region" description="Helical" evidence="1">
    <location>
        <begin position="64"/>
        <end position="84"/>
    </location>
</feature>
<dbReference type="EMBL" id="SUMD01000002">
    <property type="protein sequence ID" value="TJZ80466.1"/>
    <property type="molecule type" value="Genomic_DNA"/>
</dbReference>
<evidence type="ECO:0000313" key="3">
    <source>
        <dbReference type="Proteomes" id="UP000305109"/>
    </source>
</evidence>
<keyword evidence="3" id="KW-1185">Reference proteome</keyword>
<name>A0ABY2RPX1_9NOCA</name>
<reference evidence="2 3" key="1">
    <citation type="submission" date="2019-04" db="EMBL/GenBank/DDBJ databases">
        <title>Rhodococcus oryzae sp. nov., a novel actinomycete isolated from rhizosphere soil of rice (Oryza sativa L.).</title>
        <authorList>
            <person name="Li C."/>
        </authorList>
    </citation>
    <scope>NUCLEOTIDE SEQUENCE [LARGE SCALE GENOMIC DNA]</scope>
    <source>
        <strain evidence="2 3">NEAU-CX67</strain>
    </source>
</reference>
<evidence type="ECO:0000256" key="1">
    <source>
        <dbReference type="SAM" id="Phobius"/>
    </source>
</evidence>
<organism evidence="2 3">
    <name type="scientific">Rhodococcus oryzae</name>
    <dbReference type="NCBI Taxonomy" id="2571143"/>
    <lineage>
        <taxon>Bacteria</taxon>
        <taxon>Bacillati</taxon>
        <taxon>Actinomycetota</taxon>
        <taxon>Actinomycetes</taxon>
        <taxon>Mycobacteriales</taxon>
        <taxon>Nocardiaceae</taxon>
        <taxon>Rhodococcus</taxon>
    </lineage>
</organism>
<accession>A0ABY2RPX1</accession>
<dbReference type="Proteomes" id="UP000305109">
    <property type="component" value="Unassembled WGS sequence"/>
</dbReference>
<comment type="caution">
    <text evidence="2">The sequence shown here is derived from an EMBL/GenBank/DDBJ whole genome shotgun (WGS) entry which is preliminary data.</text>
</comment>
<sequence>MISSVIWPGQALYLAPLFCEQPTGEAVVVSDTYASGDGTSTDFTLYCVGDRGQTIDAGWLRPFLLLWGCYAAALATVVVVVAVFSRKTATPEQHSL</sequence>
<proteinExistence type="predicted"/>
<gene>
    <name evidence="2" type="ORF">FCG67_05195</name>
</gene>
<evidence type="ECO:0000313" key="2">
    <source>
        <dbReference type="EMBL" id="TJZ80466.1"/>
    </source>
</evidence>
<protein>
    <submittedName>
        <fullName evidence="2">Uncharacterized protein</fullName>
    </submittedName>
</protein>